<protein>
    <submittedName>
        <fullName evidence="1">Uncharacterized protein</fullName>
    </submittedName>
</protein>
<sequence length="267" mass="31307">MLYMLIKFIKNSFAAGKVWIKNISELSELERIQLQEIVQRYYPTAQPEYIHDRTRADNGYELALLKNDMQILGVNYFHVATLLTPFVLEPVPVIHFGQAMKHEMFKGDVIWRLGTIFCLKRVGMFFFFQKLVGVSTIVSPRVYEKFKQRFPVSVDSVTQPHGRVVLCFLNHYFQSERRTSITVDDDFCYNYSTTGEDDITDDWESYYCSKDKAINAMFFERGILSRRNNRIYKSGKHLVAFGYRIGRKRNVSVQLVHNFACLELETL</sequence>
<organism evidence="1">
    <name type="scientific">Timspurckia oligopyrenoides</name>
    <dbReference type="NCBI Taxonomy" id="708627"/>
    <lineage>
        <taxon>Eukaryota</taxon>
        <taxon>Rhodophyta</taxon>
        <taxon>Bangiophyceae</taxon>
        <taxon>Porphyridiales</taxon>
        <taxon>Porphyridiaceae</taxon>
        <taxon>Timspurckia</taxon>
    </lineage>
</organism>
<proteinExistence type="predicted"/>
<reference evidence="1" key="1">
    <citation type="submission" date="2021-01" db="EMBL/GenBank/DDBJ databases">
        <authorList>
            <person name="Corre E."/>
            <person name="Pelletier E."/>
            <person name="Niang G."/>
            <person name="Scheremetjew M."/>
            <person name="Finn R."/>
            <person name="Kale V."/>
            <person name="Holt S."/>
            <person name="Cochrane G."/>
            <person name="Meng A."/>
            <person name="Brown T."/>
            <person name="Cohen L."/>
        </authorList>
    </citation>
    <scope>NUCLEOTIDE SEQUENCE</scope>
    <source>
        <strain evidence="1">CCMP3278</strain>
    </source>
</reference>
<dbReference type="EMBL" id="HBFP01007199">
    <property type="protein sequence ID" value="CAD8820766.1"/>
    <property type="molecule type" value="Transcribed_RNA"/>
</dbReference>
<dbReference type="AlphaFoldDB" id="A0A7S1ES90"/>
<accession>A0A7S1ES90</accession>
<gene>
    <name evidence="1" type="ORF">TOLI1172_LOCUS5160</name>
</gene>
<evidence type="ECO:0000313" key="1">
    <source>
        <dbReference type="EMBL" id="CAD8820766.1"/>
    </source>
</evidence>
<name>A0A7S1ES90_9RHOD</name>